<evidence type="ECO:0000256" key="9">
    <source>
        <dbReference type="ARBA" id="ARBA00022777"/>
    </source>
</evidence>
<keyword evidence="6" id="KW-0004">4Fe-4S</keyword>
<dbReference type="EMBL" id="VKKG01000003">
    <property type="protein sequence ID" value="TRY18177.1"/>
    <property type="molecule type" value="Genomic_DNA"/>
</dbReference>
<dbReference type="InterPro" id="IPR050482">
    <property type="entry name" value="Sensor_HK_TwoCompSys"/>
</dbReference>
<dbReference type="InterPro" id="IPR036890">
    <property type="entry name" value="HATPase_C_sf"/>
</dbReference>
<evidence type="ECO:0000256" key="11">
    <source>
        <dbReference type="ARBA" id="ARBA00023012"/>
    </source>
</evidence>
<dbReference type="InterPro" id="IPR003594">
    <property type="entry name" value="HATPase_dom"/>
</dbReference>
<keyword evidence="8" id="KW-0808">Transferase</keyword>
<name>A0A553K0G2_9ACTN</name>
<keyword evidence="19" id="KW-1185">Reference proteome</keyword>
<evidence type="ECO:0000256" key="16">
    <source>
        <dbReference type="SAM" id="Phobius"/>
    </source>
</evidence>
<feature type="transmembrane region" description="Helical" evidence="16">
    <location>
        <begin position="84"/>
        <end position="102"/>
    </location>
</feature>
<evidence type="ECO:0000256" key="7">
    <source>
        <dbReference type="ARBA" id="ARBA00022490"/>
    </source>
</evidence>
<evidence type="ECO:0000256" key="15">
    <source>
        <dbReference type="SAM" id="Coils"/>
    </source>
</evidence>
<comment type="function">
    <text evidence="13">Member of the two-component regulatory system NreB/NreC involved in the control of dissimilatory nitrate/nitrite reduction in response to oxygen. NreB functions as a direct oxygen sensor histidine kinase which is autophosphorylated, in the absence of oxygen, probably at the conserved histidine residue, and transfers its phosphate group probably to a conserved aspartate residue of NreC. NreB/NreC activates the expression of the nitrate (narGHJI) and nitrite (nir) reductase operons, as well as the putative nitrate transporter gene narT.</text>
</comment>
<feature type="transmembrane region" description="Helical" evidence="16">
    <location>
        <begin position="43"/>
        <end position="63"/>
    </location>
</feature>
<dbReference type="GO" id="GO:0005737">
    <property type="term" value="C:cytoplasm"/>
    <property type="evidence" value="ECO:0007669"/>
    <property type="project" value="UniProtKB-SubCell"/>
</dbReference>
<evidence type="ECO:0000256" key="12">
    <source>
        <dbReference type="ARBA" id="ARBA00023014"/>
    </source>
</evidence>
<dbReference type="Pfam" id="PF02518">
    <property type="entry name" value="HATPase_c"/>
    <property type="match status" value="1"/>
</dbReference>
<gene>
    <name evidence="18" type="ORF">FOJ82_08980</name>
</gene>
<dbReference type="InterPro" id="IPR011712">
    <property type="entry name" value="Sig_transdc_His_kin_sub3_dim/P"/>
</dbReference>
<dbReference type="OrthoDB" id="144293at2"/>
<evidence type="ECO:0000256" key="4">
    <source>
        <dbReference type="ARBA" id="ARBA00012438"/>
    </source>
</evidence>
<evidence type="ECO:0000256" key="2">
    <source>
        <dbReference type="ARBA" id="ARBA00001966"/>
    </source>
</evidence>
<comment type="cofactor">
    <cofactor evidence="2">
        <name>[4Fe-4S] cluster</name>
        <dbReference type="ChEBI" id="CHEBI:49883"/>
    </cofactor>
</comment>
<sequence>MVNPQDATRWERRTPHAILMLLGLASLIASATASLFGVHTPTWLIVQAVLVLAVGSWSWWWTIAHPHWRRDPDRMAIHFAGRSIVAFILTWINPFFGIYAWVGYLDLGELKHPARRRLGMFAVAVTLAGSQSGGFPIAGVLQGAIFLVLLAVNIGLVLLLDHLQAQIRRRTEEQVAMIEQLGRLNEDLESAARENAELHKTVVEQAREAGILDERQRLAREIHDTIAQSLAGALAQLQAVQSSGEPNARVERATALVRSALGDARRSVLDLSPEPLSSTGLAEAVMTLVEEWRGDHSPQARVIVTGNVRALHPEVEATVLRVAQEALANVGKHADADRVGVTLTYDTDQVVLDVRDDGSGFDPAGDVGSTSFGLRGMRQRADRLNGILNLETCPGSGTAISLHLPALPKEAA</sequence>
<evidence type="ECO:0000256" key="3">
    <source>
        <dbReference type="ARBA" id="ARBA00004496"/>
    </source>
</evidence>
<evidence type="ECO:0000256" key="10">
    <source>
        <dbReference type="ARBA" id="ARBA00023004"/>
    </source>
</evidence>
<keyword evidence="16" id="KW-1133">Transmembrane helix</keyword>
<evidence type="ECO:0000256" key="6">
    <source>
        <dbReference type="ARBA" id="ARBA00022485"/>
    </source>
</evidence>
<protein>
    <recommendedName>
        <fullName evidence="5">Oxygen sensor histidine kinase NreB</fullName>
        <ecNumber evidence="4">2.7.13.3</ecNumber>
    </recommendedName>
    <alternativeName>
        <fullName evidence="14">Nitrogen regulation protein B</fullName>
    </alternativeName>
</protein>
<dbReference type="InterPro" id="IPR017205">
    <property type="entry name" value="Sig_transdc_His_kinase_ChrS"/>
</dbReference>
<feature type="coiled-coil region" evidence="15">
    <location>
        <begin position="181"/>
        <end position="208"/>
    </location>
</feature>
<evidence type="ECO:0000256" key="14">
    <source>
        <dbReference type="ARBA" id="ARBA00030800"/>
    </source>
</evidence>
<dbReference type="PIRSF" id="PIRSF037434">
    <property type="entry name" value="STHK_ChrS"/>
    <property type="match status" value="1"/>
</dbReference>
<evidence type="ECO:0000256" key="13">
    <source>
        <dbReference type="ARBA" id="ARBA00024827"/>
    </source>
</evidence>
<keyword evidence="6" id="KW-0479">Metal-binding</keyword>
<dbReference type="PANTHER" id="PTHR24421:SF62">
    <property type="entry name" value="SENSORY TRANSDUCTION HISTIDINE KINASE"/>
    <property type="match status" value="1"/>
</dbReference>
<reference evidence="18 19" key="1">
    <citation type="submission" date="2019-07" db="EMBL/GenBank/DDBJ databases">
        <authorList>
            <person name="Zhou L.-Y."/>
        </authorList>
    </citation>
    <scope>NUCLEOTIDE SEQUENCE [LARGE SCALE GENOMIC DNA]</scope>
    <source>
        <strain evidence="18 19">YIM 101269</strain>
    </source>
</reference>
<comment type="subcellular location">
    <subcellularLocation>
        <location evidence="3">Cytoplasm</location>
    </subcellularLocation>
</comment>
<evidence type="ECO:0000256" key="1">
    <source>
        <dbReference type="ARBA" id="ARBA00000085"/>
    </source>
</evidence>
<dbReference type="SMART" id="SM00387">
    <property type="entry name" value="HATPase_c"/>
    <property type="match status" value="1"/>
</dbReference>
<evidence type="ECO:0000313" key="18">
    <source>
        <dbReference type="EMBL" id="TRY18177.1"/>
    </source>
</evidence>
<keyword evidence="16" id="KW-0812">Transmembrane</keyword>
<keyword evidence="16" id="KW-0472">Membrane</keyword>
<dbReference type="SUPFAM" id="SSF55874">
    <property type="entry name" value="ATPase domain of HSP90 chaperone/DNA topoisomerase II/histidine kinase"/>
    <property type="match status" value="1"/>
</dbReference>
<dbReference type="GO" id="GO:0046983">
    <property type="term" value="F:protein dimerization activity"/>
    <property type="evidence" value="ECO:0007669"/>
    <property type="project" value="InterPro"/>
</dbReference>
<dbReference type="CDD" id="cd16917">
    <property type="entry name" value="HATPase_UhpB-NarQ-NarX-like"/>
    <property type="match status" value="1"/>
</dbReference>
<keyword evidence="11" id="KW-0902">Two-component regulatory system</keyword>
<dbReference type="Gene3D" id="1.20.5.1930">
    <property type="match status" value="1"/>
</dbReference>
<dbReference type="EC" id="2.7.13.3" evidence="4"/>
<keyword evidence="15" id="KW-0175">Coiled coil</keyword>
<keyword evidence="12" id="KW-0411">Iron-sulfur</keyword>
<evidence type="ECO:0000313" key="19">
    <source>
        <dbReference type="Proteomes" id="UP000317638"/>
    </source>
</evidence>
<keyword evidence="10" id="KW-0408">Iron</keyword>
<proteinExistence type="predicted"/>
<dbReference type="GO" id="GO:0016020">
    <property type="term" value="C:membrane"/>
    <property type="evidence" value="ECO:0007669"/>
    <property type="project" value="InterPro"/>
</dbReference>
<evidence type="ECO:0000256" key="8">
    <source>
        <dbReference type="ARBA" id="ARBA00022679"/>
    </source>
</evidence>
<feature type="transmembrane region" description="Helical" evidence="16">
    <location>
        <begin position="137"/>
        <end position="160"/>
    </location>
</feature>
<dbReference type="PRINTS" id="PR00344">
    <property type="entry name" value="BCTRLSENSOR"/>
</dbReference>
<dbReference type="PANTHER" id="PTHR24421">
    <property type="entry name" value="NITRATE/NITRITE SENSOR PROTEIN NARX-RELATED"/>
    <property type="match status" value="1"/>
</dbReference>
<keyword evidence="7" id="KW-0963">Cytoplasm</keyword>
<evidence type="ECO:0000256" key="5">
    <source>
        <dbReference type="ARBA" id="ARBA00017322"/>
    </source>
</evidence>
<dbReference type="Gene3D" id="3.30.565.10">
    <property type="entry name" value="Histidine kinase-like ATPase, C-terminal domain"/>
    <property type="match status" value="1"/>
</dbReference>
<dbReference type="Proteomes" id="UP000317638">
    <property type="component" value="Unassembled WGS sequence"/>
</dbReference>
<dbReference type="Pfam" id="PF07730">
    <property type="entry name" value="HisKA_3"/>
    <property type="match status" value="1"/>
</dbReference>
<dbReference type="InterPro" id="IPR004358">
    <property type="entry name" value="Sig_transdc_His_kin-like_C"/>
</dbReference>
<accession>A0A553K0G2</accession>
<feature type="domain" description="Histidine kinase/HSP90-like ATPase" evidence="17">
    <location>
        <begin position="314"/>
        <end position="408"/>
    </location>
</feature>
<comment type="catalytic activity">
    <reaction evidence="1">
        <text>ATP + protein L-histidine = ADP + protein N-phospho-L-histidine.</text>
        <dbReference type="EC" id="2.7.13.3"/>
    </reaction>
</comment>
<organism evidence="18 19">
    <name type="scientific">Tessaracoccus rhinocerotis</name>
    <dbReference type="NCBI Taxonomy" id="1689449"/>
    <lineage>
        <taxon>Bacteria</taxon>
        <taxon>Bacillati</taxon>
        <taxon>Actinomycetota</taxon>
        <taxon>Actinomycetes</taxon>
        <taxon>Propionibacteriales</taxon>
        <taxon>Propionibacteriaceae</taxon>
        <taxon>Tessaracoccus</taxon>
    </lineage>
</organism>
<keyword evidence="9 18" id="KW-0418">Kinase</keyword>
<dbReference type="GO" id="GO:0051539">
    <property type="term" value="F:4 iron, 4 sulfur cluster binding"/>
    <property type="evidence" value="ECO:0007669"/>
    <property type="project" value="UniProtKB-KW"/>
</dbReference>
<dbReference type="AlphaFoldDB" id="A0A553K0G2"/>
<comment type="caution">
    <text evidence="18">The sequence shown here is derived from an EMBL/GenBank/DDBJ whole genome shotgun (WGS) entry which is preliminary data.</text>
</comment>
<dbReference type="GO" id="GO:0000155">
    <property type="term" value="F:phosphorelay sensor kinase activity"/>
    <property type="evidence" value="ECO:0007669"/>
    <property type="project" value="InterPro"/>
</dbReference>
<evidence type="ECO:0000259" key="17">
    <source>
        <dbReference type="SMART" id="SM00387"/>
    </source>
</evidence>